<feature type="region of interest" description="Disordered" evidence="3">
    <location>
        <begin position="186"/>
        <end position="212"/>
    </location>
</feature>
<comment type="caution">
    <text evidence="5">The sequence shown here is derived from an EMBL/GenBank/DDBJ whole genome shotgun (WGS) entry which is preliminary data.</text>
</comment>
<dbReference type="GO" id="GO:0016780">
    <property type="term" value="F:phosphotransferase activity, for other substituted phosphate groups"/>
    <property type="evidence" value="ECO:0007669"/>
    <property type="project" value="TreeGrafter"/>
</dbReference>
<organism evidence="5 6">
    <name type="scientific">Fulvimarina endophytica</name>
    <dbReference type="NCBI Taxonomy" id="2293836"/>
    <lineage>
        <taxon>Bacteria</taxon>
        <taxon>Pseudomonadati</taxon>
        <taxon>Pseudomonadota</taxon>
        <taxon>Alphaproteobacteria</taxon>
        <taxon>Hyphomicrobiales</taxon>
        <taxon>Aurantimonadaceae</taxon>
        <taxon>Fulvimarina</taxon>
    </lineage>
</organism>
<comment type="similarity">
    <text evidence="1">Belongs to the bacterial sugar transferase family.</text>
</comment>
<evidence type="ECO:0000313" key="5">
    <source>
        <dbReference type="EMBL" id="RFC66500.1"/>
    </source>
</evidence>
<reference evidence="5 6" key="1">
    <citation type="submission" date="2018-08" db="EMBL/GenBank/DDBJ databases">
        <title>Fulvimarina sp. 85, whole genome shotgun sequence.</title>
        <authorList>
            <person name="Tuo L."/>
        </authorList>
    </citation>
    <scope>NUCLEOTIDE SEQUENCE [LARGE SCALE GENOMIC DNA]</scope>
    <source>
        <strain evidence="5 6">85</strain>
    </source>
</reference>
<proteinExistence type="inferred from homology"/>
<evidence type="ECO:0000259" key="4">
    <source>
        <dbReference type="Pfam" id="PF02397"/>
    </source>
</evidence>
<feature type="compositionally biased region" description="Basic and acidic residues" evidence="3">
    <location>
        <begin position="194"/>
        <end position="212"/>
    </location>
</feature>
<evidence type="ECO:0000313" key="6">
    <source>
        <dbReference type="Proteomes" id="UP000264310"/>
    </source>
</evidence>
<dbReference type="GO" id="GO:0000271">
    <property type="term" value="P:polysaccharide biosynthetic process"/>
    <property type="evidence" value="ECO:0007669"/>
    <property type="project" value="UniProtKB-KW"/>
</dbReference>
<keyword evidence="5" id="KW-0808">Transferase</keyword>
<evidence type="ECO:0000256" key="2">
    <source>
        <dbReference type="ARBA" id="ARBA00023169"/>
    </source>
</evidence>
<protein>
    <submittedName>
        <fullName evidence="5">Sugar transferase</fullName>
    </submittedName>
</protein>
<keyword evidence="2" id="KW-0270">Exopolysaccharide synthesis</keyword>
<keyword evidence="6" id="KW-1185">Reference proteome</keyword>
<name>A0A371XBB0_9HYPH</name>
<feature type="domain" description="Bacterial sugar transferase" evidence="4">
    <location>
        <begin position="2"/>
        <end position="174"/>
    </location>
</feature>
<dbReference type="PANTHER" id="PTHR30576">
    <property type="entry name" value="COLANIC BIOSYNTHESIS UDP-GLUCOSE LIPID CARRIER TRANSFERASE"/>
    <property type="match status" value="1"/>
</dbReference>
<sequence length="212" mass="23657">MKRLFDILASGAGLLLTGWLIAVLAFRIRRESEGDGIFRQERVGRDGRVFLCYKLRTMKRETPSGASHETPAAYVTPLGAKLRRYKLDELPQLWNVFKGEMSLVGPRPCLPVQTLLIEERMKHGALAVRPGITGRAQVAGIDMSEPVRLAEIDGAYAREHSFFEDLRLILATVTGSGRGDRVALEAMAPQAPSDMDRPEEPRHPERTRHGET</sequence>
<dbReference type="InterPro" id="IPR003362">
    <property type="entry name" value="Bact_transf"/>
</dbReference>
<evidence type="ECO:0000256" key="1">
    <source>
        <dbReference type="ARBA" id="ARBA00006464"/>
    </source>
</evidence>
<evidence type="ECO:0000256" key="3">
    <source>
        <dbReference type="SAM" id="MobiDB-lite"/>
    </source>
</evidence>
<dbReference type="Proteomes" id="UP000264310">
    <property type="component" value="Unassembled WGS sequence"/>
</dbReference>
<dbReference type="AlphaFoldDB" id="A0A371XBB0"/>
<accession>A0A371XBB0</accession>
<dbReference type="OrthoDB" id="9808602at2"/>
<dbReference type="PANTHER" id="PTHR30576:SF10">
    <property type="entry name" value="SLL5057 PROTEIN"/>
    <property type="match status" value="1"/>
</dbReference>
<dbReference type="RefSeq" id="WP_116681753.1">
    <property type="nucleotide sequence ID" value="NZ_QURL01000001.1"/>
</dbReference>
<gene>
    <name evidence="5" type="ORF">DYI37_03420</name>
</gene>
<dbReference type="EMBL" id="QURL01000001">
    <property type="protein sequence ID" value="RFC66500.1"/>
    <property type="molecule type" value="Genomic_DNA"/>
</dbReference>
<dbReference type="Pfam" id="PF02397">
    <property type="entry name" value="Bac_transf"/>
    <property type="match status" value="1"/>
</dbReference>